<comment type="subcellular location">
    <subcellularLocation>
        <location evidence="1">Cell outer membrane</location>
    </subcellularLocation>
</comment>
<organism evidence="8 9">
    <name type="scientific">Methylovirgula ligni</name>
    <dbReference type="NCBI Taxonomy" id="569860"/>
    <lineage>
        <taxon>Bacteria</taxon>
        <taxon>Pseudomonadati</taxon>
        <taxon>Pseudomonadota</taxon>
        <taxon>Alphaproteobacteria</taxon>
        <taxon>Hyphomicrobiales</taxon>
        <taxon>Beijerinckiaceae</taxon>
        <taxon>Methylovirgula</taxon>
    </lineage>
</organism>
<name>A0A3D9Z371_9HYPH</name>
<dbReference type="InterPro" id="IPR051692">
    <property type="entry name" value="OMP-like"/>
</dbReference>
<dbReference type="GO" id="GO:0009279">
    <property type="term" value="C:cell outer membrane"/>
    <property type="evidence" value="ECO:0007669"/>
    <property type="project" value="UniProtKB-SubCell"/>
</dbReference>
<feature type="signal peptide" evidence="6">
    <location>
        <begin position="1"/>
        <end position="21"/>
    </location>
</feature>
<evidence type="ECO:0000256" key="6">
    <source>
        <dbReference type="SAM" id="SignalP"/>
    </source>
</evidence>
<reference evidence="8 9" key="1">
    <citation type="submission" date="2018-08" db="EMBL/GenBank/DDBJ databases">
        <title>Genomic Encyclopedia of Type Strains, Phase IV (KMG-IV): sequencing the most valuable type-strain genomes for metagenomic binning, comparative biology and taxonomic classification.</title>
        <authorList>
            <person name="Goeker M."/>
        </authorList>
    </citation>
    <scope>NUCLEOTIDE SEQUENCE [LARGE SCALE GENOMIC DNA]</scope>
    <source>
        <strain evidence="8 9">BW863</strain>
    </source>
</reference>
<comment type="caution">
    <text evidence="8">The sequence shown here is derived from an EMBL/GenBank/DDBJ whole genome shotgun (WGS) entry which is preliminary data.</text>
</comment>
<comment type="similarity">
    <text evidence="5">Belongs to the Omp25/RopB family.</text>
</comment>
<feature type="domain" description="Outer membrane protein beta-barrel" evidence="7">
    <location>
        <begin position="43"/>
        <end position="267"/>
    </location>
</feature>
<feature type="chain" id="PRO_5017816563" evidence="6">
    <location>
        <begin position="22"/>
        <end position="282"/>
    </location>
</feature>
<dbReference type="PANTHER" id="PTHR34001:SF3">
    <property type="entry name" value="BLL7405 PROTEIN"/>
    <property type="match status" value="1"/>
</dbReference>
<keyword evidence="4" id="KW-0998">Cell outer membrane</keyword>
<evidence type="ECO:0000256" key="5">
    <source>
        <dbReference type="ARBA" id="ARBA00038306"/>
    </source>
</evidence>
<dbReference type="PANTHER" id="PTHR34001">
    <property type="entry name" value="BLL7405 PROTEIN"/>
    <property type="match status" value="1"/>
</dbReference>
<dbReference type="SUPFAM" id="SSF56925">
    <property type="entry name" value="OMPA-like"/>
    <property type="match status" value="1"/>
</dbReference>
<evidence type="ECO:0000256" key="1">
    <source>
        <dbReference type="ARBA" id="ARBA00004442"/>
    </source>
</evidence>
<sequence length="282" mass="29848">MLRSLLLSSALSLMAIGGAFAADLPSTKGEPVYAPPPPPPPTWTGFYLGVNGGYGGDRFVYPFDGYATEGEGEGATTISGNGNANITSSGFLAGGQIGYNYEFPASNFVAGIEADIDWSSIRGRLGASLNVGDVFSADADAGSHLQYLGTARARLGYAFGNILPYVTGGFAYGQTSSYYNVNYDVDGDTGAFGDSVQHFQTGWTAGAGLEYQITPNLSFKTEYLYVSLSPATLYSISGDIGDTGSYNFSLRERTTVNIVRAGLNYRFDWFEPPAPAPVVAKY</sequence>
<evidence type="ECO:0000313" key="8">
    <source>
        <dbReference type="EMBL" id="REF89531.1"/>
    </source>
</evidence>
<dbReference type="Proteomes" id="UP000256900">
    <property type="component" value="Unassembled WGS sequence"/>
</dbReference>
<accession>A0A3D9Z371</accession>
<keyword evidence="3" id="KW-0472">Membrane</keyword>
<proteinExistence type="inferred from homology"/>
<dbReference type="OrthoDB" id="7916126at2"/>
<dbReference type="InterPro" id="IPR027385">
    <property type="entry name" value="Beta-barrel_OMP"/>
</dbReference>
<dbReference type="AlphaFoldDB" id="A0A3D9Z371"/>
<evidence type="ECO:0000313" key="9">
    <source>
        <dbReference type="Proteomes" id="UP000256900"/>
    </source>
</evidence>
<evidence type="ECO:0000259" key="7">
    <source>
        <dbReference type="Pfam" id="PF13505"/>
    </source>
</evidence>
<protein>
    <submittedName>
        <fullName evidence="8">Outer membrane immunogenic protein</fullName>
    </submittedName>
</protein>
<dbReference type="InterPro" id="IPR011250">
    <property type="entry name" value="OMP/PagP_B-barrel"/>
</dbReference>
<evidence type="ECO:0000256" key="2">
    <source>
        <dbReference type="ARBA" id="ARBA00022729"/>
    </source>
</evidence>
<dbReference type="Gene3D" id="2.40.160.20">
    <property type="match status" value="1"/>
</dbReference>
<dbReference type="EMBL" id="QUMO01000001">
    <property type="protein sequence ID" value="REF89531.1"/>
    <property type="molecule type" value="Genomic_DNA"/>
</dbReference>
<keyword evidence="2 6" id="KW-0732">Signal</keyword>
<evidence type="ECO:0000256" key="3">
    <source>
        <dbReference type="ARBA" id="ARBA00023136"/>
    </source>
</evidence>
<keyword evidence="9" id="KW-1185">Reference proteome</keyword>
<evidence type="ECO:0000256" key="4">
    <source>
        <dbReference type="ARBA" id="ARBA00023237"/>
    </source>
</evidence>
<dbReference type="Pfam" id="PF13505">
    <property type="entry name" value="OMP_b-brl"/>
    <property type="match status" value="1"/>
</dbReference>
<dbReference type="RefSeq" id="WP_129396411.1">
    <property type="nucleotide sequence ID" value="NZ_CP025086.1"/>
</dbReference>
<gene>
    <name evidence="8" type="ORF">DES32_0753</name>
</gene>